<evidence type="ECO:0000313" key="2">
    <source>
        <dbReference type="Proteomes" id="UP000308092"/>
    </source>
</evidence>
<gene>
    <name evidence="1" type="ORF">EYZ11_004267</name>
</gene>
<name>A0A4V3UPT0_9EURO</name>
<comment type="caution">
    <text evidence="1">The sequence shown here is derived from an EMBL/GenBank/DDBJ whole genome shotgun (WGS) entry which is preliminary data.</text>
</comment>
<sequence length="90" mass="10494">MRWERLPAEIKTIIFELLAVLKDTSKKLDLFKSNFHHEATSAWCQKILVIKFPKSLLERTILILLRYASEPIALDVVQRLLPKGIPKIRV</sequence>
<protein>
    <submittedName>
        <fullName evidence="1">Uncharacterized protein</fullName>
    </submittedName>
</protein>
<evidence type="ECO:0000313" key="1">
    <source>
        <dbReference type="EMBL" id="THC96274.1"/>
    </source>
</evidence>
<dbReference type="VEuPathDB" id="FungiDB:EYZ11_004267"/>
<dbReference type="EMBL" id="SOSA01000121">
    <property type="protein sequence ID" value="THC96274.1"/>
    <property type="molecule type" value="Genomic_DNA"/>
</dbReference>
<keyword evidence="2" id="KW-1185">Reference proteome</keyword>
<accession>A0A4V3UPT0</accession>
<proteinExistence type="predicted"/>
<dbReference type="Proteomes" id="UP000308092">
    <property type="component" value="Unassembled WGS sequence"/>
</dbReference>
<dbReference type="AlphaFoldDB" id="A0A4V3UPT0"/>
<organism evidence="1 2">
    <name type="scientific">Aspergillus tanneri</name>
    <dbReference type="NCBI Taxonomy" id="1220188"/>
    <lineage>
        <taxon>Eukaryota</taxon>
        <taxon>Fungi</taxon>
        <taxon>Dikarya</taxon>
        <taxon>Ascomycota</taxon>
        <taxon>Pezizomycotina</taxon>
        <taxon>Eurotiomycetes</taxon>
        <taxon>Eurotiomycetidae</taxon>
        <taxon>Eurotiales</taxon>
        <taxon>Aspergillaceae</taxon>
        <taxon>Aspergillus</taxon>
        <taxon>Aspergillus subgen. Circumdati</taxon>
    </lineage>
</organism>
<reference evidence="1 2" key="1">
    <citation type="submission" date="2019-03" db="EMBL/GenBank/DDBJ databases">
        <title>The genome sequence of a newly discovered highly antifungal drug resistant Aspergillus species, Aspergillus tanneri NIH 1004.</title>
        <authorList>
            <person name="Mounaud S."/>
            <person name="Singh I."/>
            <person name="Joardar V."/>
            <person name="Pakala S."/>
            <person name="Pakala S."/>
            <person name="Venepally P."/>
            <person name="Hoover J."/>
            <person name="Nierman W."/>
            <person name="Chung J."/>
            <person name="Losada L."/>
        </authorList>
    </citation>
    <scope>NUCLEOTIDE SEQUENCE [LARGE SCALE GENOMIC DNA]</scope>
    <source>
        <strain evidence="1 2">NIH1004</strain>
    </source>
</reference>